<dbReference type="AlphaFoldDB" id="A0A8S1KV00"/>
<dbReference type="GO" id="GO:0005956">
    <property type="term" value="C:protein kinase CK2 complex"/>
    <property type="evidence" value="ECO:0007669"/>
    <property type="project" value="UniProtKB-UniRule"/>
</dbReference>
<comment type="caution">
    <text evidence="4">The sequence shown here is derived from an EMBL/GenBank/DDBJ whole genome shotgun (WGS) entry which is preliminary data.</text>
</comment>
<feature type="compositionally biased region" description="Low complexity" evidence="3">
    <location>
        <begin position="296"/>
        <end position="306"/>
    </location>
</feature>
<dbReference type="PANTHER" id="PTHR11740">
    <property type="entry name" value="CASEIN KINASE II SUBUNIT BETA"/>
    <property type="match status" value="1"/>
</dbReference>
<feature type="region of interest" description="Disordered" evidence="3">
    <location>
        <begin position="296"/>
        <end position="325"/>
    </location>
</feature>
<keyword evidence="5" id="KW-1185">Reference proteome</keyword>
<dbReference type="Pfam" id="PF01214">
    <property type="entry name" value="CK_II_beta"/>
    <property type="match status" value="1"/>
</dbReference>
<dbReference type="GO" id="GO:0019887">
    <property type="term" value="F:protein kinase regulator activity"/>
    <property type="evidence" value="ECO:0007669"/>
    <property type="project" value="InterPro"/>
</dbReference>
<evidence type="ECO:0000256" key="1">
    <source>
        <dbReference type="ARBA" id="ARBA00006941"/>
    </source>
</evidence>
<feature type="compositionally biased region" description="Basic residues" evidence="3">
    <location>
        <begin position="316"/>
        <end position="325"/>
    </location>
</feature>
<dbReference type="Proteomes" id="UP000692954">
    <property type="component" value="Unassembled WGS sequence"/>
</dbReference>
<sequence>MKYIIIYVSEVNNFFGWQQREQQIFYLNINIYKNLFIQLNYWKMSEESQYSEHPGGWIEWFCAHEDHQFLCEVDDDFIRDPFNQIGIKGKFNFFNEALNMILQPTSPEDQDLEDERFLEVYQEASDIYGLFHARFIFTSKGSAIMRERFLQGKFGHCPRIYCEKQNVIPIGLCEDLKTARIKVFCPRCEEVYMPKKKCADIDGAYFGKSFPQFLLMTYPDLHPKFQLLPDTQILVDFEPTLFGFKIAGKQGSKIKRFEQSFQCNHVNTQPIIQPIEQNIIQQEQKQYRIQIQQQQQQLTQQQNQQQTDQNKELIQKKKNKKKHKQ</sequence>
<comment type="subunit">
    <text evidence="2">Tetramer of two alpha and two beta subunits.</text>
</comment>
<evidence type="ECO:0000313" key="4">
    <source>
        <dbReference type="EMBL" id="CAD8058677.1"/>
    </source>
</evidence>
<dbReference type="InterPro" id="IPR000704">
    <property type="entry name" value="Casein_kinase_II_reg-sub"/>
</dbReference>
<evidence type="ECO:0000313" key="5">
    <source>
        <dbReference type="Proteomes" id="UP000692954"/>
    </source>
</evidence>
<name>A0A8S1KV00_9CILI</name>
<protein>
    <recommendedName>
        <fullName evidence="2">Casein kinase II subunit beta</fullName>
        <shortName evidence="2">CK II beta</shortName>
    </recommendedName>
</protein>
<dbReference type="FunFam" id="1.10.1820.10:FF:000012">
    <property type="entry name" value="Casein kinase II subunit beta"/>
    <property type="match status" value="1"/>
</dbReference>
<gene>
    <name evidence="4" type="ORF">PSON_ATCC_30995.1.T0120322</name>
</gene>
<accession>A0A8S1KV00</accession>
<proteinExistence type="inferred from homology"/>
<dbReference type="FunFam" id="2.20.25.20:FF:000001">
    <property type="entry name" value="Casein kinase II subunit beta"/>
    <property type="match status" value="1"/>
</dbReference>
<organism evidence="4 5">
    <name type="scientific">Paramecium sonneborni</name>
    <dbReference type="NCBI Taxonomy" id="65129"/>
    <lineage>
        <taxon>Eukaryota</taxon>
        <taxon>Sar</taxon>
        <taxon>Alveolata</taxon>
        <taxon>Ciliophora</taxon>
        <taxon>Intramacronucleata</taxon>
        <taxon>Oligohymenophorea</taxon>
        <taxon>Peniculida</taxon>
        <taxon>Parameciidae</taxon>
        <taxon>Paramecium</taxon>
    </lineage>
</organism>
<dbReference type="PANTHER" id="PTHR11740:SF0">
    <property type="entry name" value="CASEIN KINASE II SUBUNIT BETA"/>
    <property type="match status" value="1"/>
</dbReference>
<evidence type="ECO:0000256" key="2">
    <source>
        <dbReference type="RuleBase" id="RU361268"/>
    </source>
</evidence>
<dbReference type="GO" id="GO:0005737">
    <property type="term" value="C:cytoplasm"/>
    <property type="evidence" value="ECO:0007669"/>
    <property type="project" value="TreeGrafter"/>
</dbReference>
<evidence type="ECO:0000256" key="3">
    <source>
        <dbReference type="SAM" id="MobiDB-lite"/>
    </source>
</evidence>
<reference evidence="4" key="1">
    <citation type="submission" date="2021-01" db="EMBL/GenBank/DDBJ databases">
        <authorList>
            <consortium name="Genoscope - CEA"/>
            <person name="William W."/>
        </authorList>
    </citation>
    <scope>NUCLEOTIDE SEQUENCE</scope>
</reference>
<comment type="similarity">
    <text evidence="1 2">Belongs to the casein kinase 2 subunit beta family.</text>
</comment>
<dbReference type="SMART" id="SM01085">
    <property type="entry name" value="CK_II_beta"/>
    <property type="match status" value="1"/>
</dbReference>
<dbReference type="EMBL" id="CAJJDN010000012">
    <property type="protein sequence ID" value="CAD8058677.1"/>
    <property type="molecule type" value="Genomic_DNA"/>
</dbReference>
<dbReference type="OrthoDB" id="3971593at2759"/>